<dbReference type="EMBL" id="OB660432">
    <property type="protein sequence ID" value="CAD7224746.1"/>
    <property type="molecule type" value="Genomic_DNA"/>
</dbReference>
<dbReference type="InterPro" id="IPR001478">
    <property type="entry name" value="PDZ"/>
</dbReference>
<sequence>MDEVILRRGPGDRFAPVGLGVSATPLPSPHHGPRHPDPRSDKEPGSVLASTSADRQTSGFFVTRLDSGGIAGREGGLKLGDQILQSFSFPSERLVVDDRVKEETSSYTPAHFLLSSSALLLRTSLPPFALLNLRESLVPLGSLSFLSPSMHYVLRSGSWPVSKRFCRQGQIVPLEKGKKEKCDALVHGSAVPLGWILPRRLARGDIERVFEGLIINPNLSSHRQLESVVASPVRKASPPSEERMSGSAPPFGSGLITPRRRRLDVDDGGKRGRESAKKISDSDRVY</sequence>
<accession>A0A7R8W9C1</accession>
<reference evidence="2" key="1">
    <citation type="submission" date="2020-11" db="EMBL/GenBank/DDBJ databases">
        <authorList>
            <person name="Tran Van P."/>
        </authorList>
    </citation>
    <scope>NUCLEOTIDE SEQUENCE</scope>
</reference>
<feature type="compositionally biased region" description="Basic and acidic residues" evidence="1">
    <location>
        <begin position="34"/>
        <end position="44"/>
    </location>
</feature>
<dbReference type="AlphaFoldDB" id="A0A7R8W9C1"/>
<protein>
    <submittedName>
        <fullName evidence="2">Uncharacterized protein</fullName>
    </submittedName>
</protein>
<gene>
    <name evidence="2" type="ORF">CTOB1V02_LOCUS2699</name>
</gene>
<evidence type="ECO:0000256" key="1">
    <source>
        <dbReference type="SAM" id="MobiDB-lite"/>
    </source>
</evidence>
<proteinExistence type="predicted"/>
<dbReference type="PROSITE" id="PS50106">
    <property type="entry name" value="PDZ"/>
    <property type="match status" value="1"/>
</dbReference>
<dbReference type="InterPro" id="IPR036034">
    <property type="entry name" value="PDZ_sf"/>
</dbReference>
<evidence type="ECO:0000313" key="2">
    <source>
        <dbReference type="EMBL" id="CAD7224746.1"/>
    </source>
</evidence>
<feature type="region of interest" description="Disordered" evidence="1">
    <location>
        <begin position="226"/>
        <end position="286"/>
    </location>
</feature>
<feature type="compositionally biased region" description="Basic and acidic residues" evidence="1">
    <location>
        <begin position="263"/>
        <end position="286"/>
    </location>
</feature>
<organism evidence="2">
    <name type="scientific">Cyprideis torosa</name>
    <dbReference type="NCBI Taxonomy" id="163714"/>
    <lineage>
        <taxon>Eukaryota</taxon>
        <taxon>Metazoa</taxon>
        <taxon>Ecdysozoa</taxon>
        <taxon>Arthropoda</taxon>
        <taxon>Crustacea</taxon>
        <taxon>Oligostraca</taxon>
        <taxon>Ostracoda</taxon>
        <taxon>Podocopa</taxon>
        <taxon>Podocopida</taxon>
        <taxon>Cytherocopina</taxon>
        <taxon>Cytheroidea</taxon>
        <taxon>Cytherideidae</taxon>
        <taxon>Cyprideis</taxon>
    </lineage>
</organism>
<dbReference type="SUPFAM" id="SSF50156">
    <property type="entry name" value="PDZ domain-like"/>
    <property type="match status" value="1"/>
</dbReference>
<dbReference type="Gene3D" id="2.30.42.10">
    <property type="match status" value="1"/>
</dbReference>
<feature type="region of interest" description="Disordered" evidence="1">
    <location>
        <begin position="1"/>
        <end position="53"/>
    </location>
</feature>
<feature type="compositionally biased region" description="Basic and acidic residues" evidence="1">
    <location>
        <begin position="1"/>
        <end position="11"/>
    </location>
</feature>
<name>A0A7R8W9C1_9CRUS</name>